<protein>
    <recommendedName>
        <fullName evidence="3">Sigma-70 family RNA polymerase sigma factor</fullName>
    </recommendedName>
</protein>
<dbReference type="Gene3D" id="1.10.1740.10">
    <property type="match status" value="1"/>
</dbReference>
<gene>
    <name evidence="1" type="ORF">H9901_04100</name>
</gene>
<dbReference type="SUPFAM" id="SSF88946">
    <property type="entry name" value="Sigma2 domain of RNA polymerase sigma factors"/>
    <property type="match status" value="1"/>
</dbReference>
<comment type="caution">
    <text evidence="1">The sequence shown here is derived from an EMBL/GenBank/DDBJ whole genome shotgun (WGS) entry which is preliminary data.</text>
</comment>
<dbReference type="Proteomes" id="UP000777303">
    <property type="component" value="Unassembled WGS sequence"/>
</dbReference>
<reference evidence="1" key="1">
    <citation type="journal article" date="2021" name="PeerJ">
        <title>Extensive microbial diversity within the chicken gut microbiome revealed by metagenomics and culture.</title>
        <authorList>
            <person name="Gilroy R."/>
            <person name="Ravi A."/>
            <person name="Getino M."/>
            <person name="Pursley I."/>
            <person name="Horton D.L."/>
            <person name="Alikhan N.F."/>
            <person name="Baker D."/>
            <person name="Gharbi K."/>
            <person name="Hall N."/>
            <person name="Watson M."/>
            <person name="Adriaenssens E.M."/>
            <person name="Foster-Nyarko E."/>
            <person name="Jarju S."/>
            <person name="Secka A."/>
            <person name="Antonio M."/>
            <person name="Oren A."/>
            <person name="Chaudhuri R.R."/>
            <person name="La Ragione R."/>
            <person name="Hildebrand F."/>
            <person name="Pallen M.J."/>
        </authorList>
    </citation>
    <scope>NUCLEOTIDE SEQUENCE</scope>
    <source>
        <strain evidence="1">F6-6636</strain>
    </source>
</reference>
<evidence type="ECO:0000313" key="2">
    <source>
        <dbReference type="Proteomes" id="UP000777303"/>
    </source>
</evidence>
<evidence type="ECO:0000313" key="1">
    <source>
        <dbReference type="EMBL" id="MBU3851863.1"/>
    </source>
</evidence>
<sequence>MMTSRTSAEQANILKENALIKRAAKGESQALKELFIKYLPMTLAELKGYNLRHYDDDWRQEAYIAFYKACCTYNPGVLVRFSTYYRCCLSNHLKSIMRRELAAKRSANHKSVSLDDDLHYLELVTASTPHEVQQTNEILEEFIKELSPFEYVCYQVLKGEMTMEMLLIQTVDDLKKANRGLGRVRYKFRKFIKKWKNECEN</sequence>
<dbReference type="GO" id="GO:0003700">
    <property type="term" value="F:DNA-binding transcription factor activity"/>
    <property type="evidence" value="ECO:0007669"/>
    <property type="project" value="InterPro"/>
</dbReference>
<reference evidence="1" key="2">
    <citation type="submission" date="2021-04" db="EMBL/GenBank/DDBJ databases">
        <authorList>
            <person name="Gilroy R."/>
        </authorList>
    </citation>
    <scope>NUCLEOTIDE SEQUENCE</scope>
    <source>
        <strain evidence="1">F6-6636</strain>
    </source>
</reference>
<dbReference type="GO" id="GO:0006352">
    <property type="term" value="P:DNA-templated transcription initiation"/>
    <property type="evidence" value="ECO:0007669"/>
    <property type="project" value="InterPro"/>
</dbReference>
<dbReference type="InterPro" id="IPR013325">
    <property type="entry name" value="RNA_pol_sigma_r2"/>
</dbReference>
<dbReference type="AlphaFoldDB" id="A0A948TJL8"/>
<proteinExistence type="predicted"/>
<name>A0A948TJL8_9LACO</name>
<dbReference type="EMBL" id="JAHLFS010000051">
    <property type="protein sequence ID" value="MBU3851863.1"/>
    <property type="molecule type" value="Genomic_DNA"/>
</dbReference>
<evidence type="ECO:0008006" key="3">
    <source>
        <dbReference type="Google" id="ProtNLM"/>
    </source>
</evidence>
<accession>A0A948TJL8</accession>
<organism evidence="1 2">
    <name type="scientific">Candidatus Paralactobacillus gallistercoris</name>
    <dbReference type="NCBI Taxonomy" id="2838724"/>
    <lineage>
        <taxon>Bacteria</taxon>
        <taxon>Bacillati</taxon>
        <taxon>Bacillota</taxon>
        <taxon>Bacilli</taxon>
        <taxon>Lactobacillales</taxon>
        <taxon>Lactobacillaceae</taxon>
        <taxon>Lactobacillus</taxon>
    </lineage>
</organism>